<name>A0AA88J339_FICCA</name>
<proteinExistence type="predicted"/>
<keyword evidence="2" id="KW-1185">Reference proteome</keyword>
<accession>A0AA88J339</accession>
<dbReference type="EMBL" id="BTGU01000095">
    <property type="protein sequence ID" value="GMN60126.1"/>
    <property type="molecule type" value="Genomic_DNA"/>
</dbReference>
<sequence>MVREKWEKVVLAKLVCAWGQVGLVCLGGVQMVTRGDGRAARFGSARRLADGLARCWDIWASFLELCD</sequence>
<gene>
    <name evidence="1" type="ORF">TIFTF001_029224</name>
</gene>
<dbReference type="AlphaFoldDB" id="A0AA88J339"/>
<reference evidence="1" key="1">
    <citation type="submission" date="2023-07" db="EMBL/GenBank/DDBJ databases">
        <title>draft genome sequence of fig (Ficus carica).</title>
        <authorList>
            <person name="Takahashi T."/>
            <person name="Nishimura K."/>
        </authorList>
    </citation>
    <scope>NUCLEOTIDE SEQUENCE</scope>
</reference>
<protein>
    <submittedName>
        <fullName evidence="1">Uncharacterized protein</fullName>
    </submittedName>
</protein>
<organism evidence="1 2">
    <name type="scientific">Ficus carica</name>
    <name type="common">Common fig</name>
    <dbReference type="NCBI Taxonomy" id="3494"/>
    <lineage>
        <taxon>Eukaryota</taxon>
        <taxon>Viridiplantae</taxon>
        <taxon>Streptophyta</taxon>
        <taxon>Embryophyta</taxon>
        <taxon>Tracheophyta</taxon>
        <taxon>Spermatophyta</taxon>
        <taxon>Magnoliopsida</taxon>
        <taxon>eudicotyledons</taxon>
        <taxon>Gunneridae</taxon>
        <taxon>Pentapetalae</taxon>
        <taxon>rosids</taxon>
        <taxon>fabids</taxon>
        <taxon>Rosales</taxon>
        <taxon>Moraceae</taxon>
        <taxon>Ficeae</taxon>
        <taxon>Ficus</taxon>
    </lineage>
</organism>
<evidence type="ECO:0000313" key="2">
    <source>
        <dbReference type="Proteomes" id="UP001187192"/>
    </source>
</evidence>
<dbReference type="Proteomes" id="UP001187192">
    <property type="component" value="Unassembled WGS sequence"/>
</dbReference>
<comment type="caution">
    <text evidence="1">The sequence shown here is derived from an EMBL/GenBank/DDBJ whole genome shotgun (WGS) entry which is preliminary data.</text>
</comment>
<evidence type="ECO:0000313" key="1">
    <source>
        <dbReference type="EMBL" id="GMN60126.1"/>
    </source>
</evidence>